<keyword evidence="1" id="KW-0175">Coiled coil</keyword>
<dbReference type="InterPro" id="IPR025827">
    <property type="entry name" value="Zn_ribbon_recom_dom"/>
</dbReference>
<dbReference type="InterPro" id="IPR011109">
    <property type="entry name" value="DNA_bind_recombinase_dom"/>
</dbReference>
<dbReference type="SMART" id="SM00857">
    <property type="entry name" value="Resolvase"/>
    <property type="match status" value="1"/>
</dbReference>
<reference evidence="3 4" key="1">
    <citation type="submission" date="2021-01" db="EMBL/GenBank/DDBJ databases">
        <title>Brevundimonas vitis sp. nov., an bacterium isolated from grape (Vitis vinifera).</title>
        <authorList>
            <person name="Jiang L."/>
            <person name="Lee J."/>
        </authorList>
    </citation>
    <scope>NUCLEOTIDE SEQUENCE [LARGE SCALE GENOMIC DNA]</scope>
    <source>
        <strain evidence="3 4">GRTSA-9</strain>
    </source>
</reference>
<dbReference type="Gene3D" id="3.90.1750.20">
    <property type="entry name" value="Putative Large Serine Recombinase, Chain B, Domain 2"/>
    <property type="match status" value="1"/>
</dbReference>
<dbReference type="PANTHER" id="PTHR30461">
    <property type="entry name" value="DNA-INVERTASE FROM LAMBDOID PROPHAGE"/>
    <property type="match status" value="1"/>
</dbReference>
<dbReference type="RefSeq" id="WP_201103689.1">
    <property type="nucleotide sequence ID" value="NZ_CP067977.1"/>
</dbReference>
<dbReference type="Proteomes" id="UP000595448">
    <property type="component" value="Chromosome"/>
</dbReference>
<dbReference type="EMBL" id="CP067977">
    <property type="protein sequence ID" value="QQQ19338.1"/>
    <property type="molecule type" value="Genomic_DNA"/>
</dbReference>
<feature type="domain" description="Recombinase" evidence="2">
    <location>
        <begin position="158"/>
        <end position="297"/>
    </location>
</feature>
<dbReference type="Gene3D" id="3.40.50.1390">
    <property type="entry name" value="Resolvase, N-terminal catalytic domain"/>
    <property type="match status" value="1"/>
</dbReference>
<proteinExistence type="predicted"/>
<dbReference type="InterPro" id="IPR006119">
    <property type="entry name" value="Resolv_N"/>
</dbReference>
<evidence type="ECO:0000259" key="2">
    <source>
        <dbReference type="PROSITE" id="PS51737"/>
    </source>
</evidence>
<name>A0ABX7BRI7_9CAUL</name>
<protein>
    <submittedName>
        <fullName evidence="3">Recombinase family protein</fullName>
    </submittedName>
</protein>
<dbReference type="InterPro" id="IPR038109">
    <property type="entry name" value="DNA_bind_recomb_sf"/>
</dbReference>
<feature type="coiled-coil region" evidence="1">
    <location>
        <begin position="473"/>
        <end position="500"/>
    </location>
</feature>
<gene>
    <name evidence="3" type="ORF">JIP62_04330</name>
</gene>
<evidence type="ECO:0000256" key="1">
    <source>
        <dbReference type="SAM" id="Coils"/>
    </source>
</evidence>
<dbReference type="InterPro" id="IPR036162">
    <property type="entry name" value="Resolvase-like_N_sf"/>
</dbReference>
<dbReference type="PANTHER" id="PTHR30461:SF23">
    <property type="entry name" value="DNA RECOMBINASE-RELATED"/>
    <property type="match status" value="1"/>
</dbReference>
<dbReference type="PROSITE" id="PS51737">
    <property type="entry name" value="RECOMBINASE_DNA_BIND"/>
    <property type="match status" value="1"/>
</dbReference>
<feature type="coiled-coil region" evidence="1">
    <location>
        <begin position="386"/>
        <end position="413"/>
    </location>
</feature>
<accession>A0ABX7BRI7</accession>
<dbReference type="Pfam" id="PF07508">
    <property type="entry name" value="Recombinase"/>
    <property type="match status" value="1"/>
</dbReference>
<evidence type="ECO:0000313" key="4">
    <source>
        <dbReference type="Proteomes" id="UP000595448"/>
    </source>
</evidence>
<sequence>MNAFPPPGSLYAVYARYSTDHQTFKSIEDQLTLCRAYAERHGWVEAGAYHDAARSGATMVGRAGLFDMLAAADRQEFSIILIEDLDRLSRSASGAHGMVEEMEALDITVCTVSSGPVTDMEVAFKAAHNARQLKAQAEKTRRGQEGTVKDGRISGQVAYGYRRVVSLDGKNGLREIDPDQAKIVVRIFNDYLSGMTPLDIAKALNAEGIPGPRGGRWKPGAIYGNRDTGVGILRNRLYVGINEWGRTVTKHNRHKGTSIAKVTAKADRLVIEVPHLRILDDEVFQAVQDRLEARRSNPSTFRDKRRPDYLLSGLVRCGVCGRPYSVVSDKLSCIGSAREGTCDNRRRVAREDLEAIVLMGLKERLLRPSLIEPYLEAHRVELDRLNAAQAAQSEAAQARVKELTRQIDNVMAQVLAGRAAGPAADVATRLFYQEVARLETERQAAERQVRAQLRPVPPPMDAETVVKRLNVLLDDLRLALDGKDRDAQSARDQLRALIDKVTITPIEAARPDKRGCGPVRVTVEGPLTALVDLADPNRVIQHSSRPGTILDLAILTFSYYVDYIPEDNRLDEQTYVDLATIARLLDDSDIPVTRRMIVDALAAADGRDPGCPPDYEPGSPHVARALNATRYLAKAGDIRAVRFDPARSGWVWNHIDRSDEAWIQRAMMAPVPAMHLPIPVIRLSAPEAAVVIIGPRQSDGAALPTMGPI</sequence>
<keyword evidence="4" id="KW-1185">Reference proteome</keyword>
<dbReference type="InterPro" id="IPR050639">
    <property type="entry name" value="SSR_resolvase"/>
</dbReference>
<dbReference type="Pfam" id="PF00239">
    <property type="entry name" value="Resolvase"/>
    <property type="match status" value="1"/>
</dbReference>
<organism evidence="3 4">
    <name type="scientific">Brevundimonas vitisensis</name>
    <dbReference type="NCBI Taxonomy" id="2800818"/>
    <lineage>
        <taxon>Bacteria</taxon>
        <taxon>Pseudomonadati</taxon>
        <taxon>Pseudomonadota</taxon>
        <taxon>Alphaproteobacteria</taxon>
        <taxon>Caulobacterales</taxon>
        <taxon>Caulobacteraceae</taxon>
        <taxon>Brevundimonas</taxon>
    </lineage>
</organism>
<dbReference type="Pfam" id="PF13408">
    <property type="entry name" value="Zn_ribbon_recom"/>
    <property type="match status" value="1"/>
</dbReference>
<dbReference type="SUPFAM" id="SSF53041">
    <property type="entry name" value="Resolvase-like"/>
    <property type="match status" value="1"/>
</dbReference>
<dbReference type="CDD" id="cd00338">
    <property type="entry name" value="Ser_Recombinase"/>
    <property type="match status" value="1"/>
</dbReference>
<evidence type="ECO:0000313" key="3">
    <source>
        <dbReference type="EMBL" id="QQQ19338.1"/>
    </source>
</evidence>